<sequence>MLLTKQSTLKDLTNEVVLKWFKEIINERIKQLRTELQQLMNQMPMLGQFGNVNAEMGQSIDQIKIETGYLKNIGEIKAYSKSHSFNTNDNLFKNNNFSFETITQFLQQGESIPKMLIKIQLGETFATISKILEKIEILDQKIGQDETLANISSEDLNYLLSKTLEPVAQDLINFVSKNRSDADNVLPEAMAILNNPNWEEKQKNVDIVDRYFSKFKVSALFNNLMSPEDLEKRENQSELIEYSQVLGTLHYLDYFIKLAEELLKTAKNVG</sequence>
<dbReference type="AlphaFoldDB" id="A0A2K8NR80"/>
<dbReference type="RefSeq" id="WP_100609306.1">
    <property type="nucleotide sequence ID" value="NZ_CP024962.1"/>
</dbReference>
<protein>
    <submittedName>
        <fullName evidence="1">Uncharacterized protein</fullName>
    </submittedName>
</protein>
<proteinExistence type="predicted"/>
<gene>
    <name evidence="1" type="ORF">EFREU_v1c03290</name>
</gene>
<accession>A0A2K8NR80</accession>
<dbReference type="OrthoDB" id="9986117at2"/>
<evidence type="ECO:0000313" key="1">
    <source>
        <dbReference type="EMBL" id="ATZ16355.1"/>
    </source>
</evidence>
<dbReference type="EMBL" id="CP024962">
    <property type="protein sequence ID" value="ATZ16355.1"/>
    <property type="molecule type" value="Genomic_DNA"/>
</dbReference>
<evidence type="ECO:0000313" key="2">
    <source>
        <dbReference type="Proteomes" id="UP000232222"/>
    </source>
</evidence>
<name>A0A2K8NR80_9MOLU</name>
<organism evidence="1 2">
    <name type="scientific">Entomoplasma freundtii</name>
    <dbReference type="NCBI Taxonomy" id="74700"/>
    <lineage>
        <taxon>Bacteria</taxon>
        <taxon>Bacillati</taxon>
        <taxon>Mycoplasmatota</taxon>
        <taxon>Mollicutes</taxon>
        <taxon>Entomoplasmatales</taxon>
        <taxon>Entomoplasmataceae</taxon>
        <taxon>Entomoplasma</taxon>
    </lineage>
</organism>
<dbReference type="Proteomes" id="UP000232222">
    <property type="component" value="Chromosome"/>
</dbReference>
<reference evidence="1 2" key="1">
    <citation type="submission" date="2017-11" db="EMBL/GenBank/DDBJ databases">
        <title>Genome sequence of Entomoplasma freundtii BARC 318 (ATCC 51999).</title>
        <authorList>
            <person name="Lo W.-S."/>
            <person name="Gasparich G.E."/>
            <person name="Kuo C.-H."/>
        </authorList>
    </citation>
    <scope>NUCLEOTIDE SEQUENCE [LARGE SCALE GENOMIC DNA]</scope>
    <source>
        <strain evidence="1 2">BARC 318</strain>
    </source>
</reference>
<dbReference type="KEGG" id="efr:EFREU_v1c03290"/>
<keyword evidence="2" id="KW-1185">Reference proteome</keyword>